<dbReference type="OrthoDB" id="6437711at2759"/>
<protein>
    <submittedName>
        <fullName evidence="2">Uncharacterized protein</fullName>
    </submittedName>
</protein>
<reference evidence="2" key="1">
    <citation type="submission" date="2020-07" db="EMBL/GenBank/DDBJ databases">
        <title>Multicomponent nature underlies the extraordinary mechanical properties of spider dragline silk.</title>
        <authorList>
            <person name="Kono N."/>
            <person name="Nakamura H."/>
            <person name="Mori M."/>
            <person name="Yoshida Y."/>
            <person name="Ohtoshi R."/>
            <person name="Malay A.D."/>
            <person name="Moran D.A.P."/>
            <person name="Tomita M."/>
            <person name="Numata K."/>
            <person name="Arakawa K."/>
        </authorList>
    </citation>
    <scope>NUCLEOTIDE SEQUENCE</scope>
</reference>
<keyword evidence="1" id="KW-0175">Coiled coil</keyword>
<dbReference type="AlphaFoldDB" id="A0A8X6LG92"/>
<evidence type="ECO:0000256" key="1">
    <source>
        <dbReference type="SAM" id="Coils"/>
    </source>
</evidence>
<feature type="coiled-coil region" evidence="1">
    <location>
        <begin position="282"/>
        <end position="338"/>
    </location>
</feature>
<keyword evidence="3" id="KW-1185">Reference proteome</keyword>
<dbReference type="Proteomes" id="UP000887116">
    <property type="component" value="Unassembled WGS sequence"/>
</dbReference>
<comment type="caution">
    <text evidence="2">The sequence shown here is derived from an EMBL/GenBank/DDBJ whole genome shotgun (WGS) entry which is preliminary data.</text>
</comment>
<evidence type="ECO:0000313" key="2">
    <source>
        <dbReference type="EMBL" id="GFR08725.1"/>
    </source>
</evidence>
<gene>
    <name evidence="2" type="ORF">TNCT_242981</name>
</gene>
<accession>A0A8X6LG92</accession>
<feature type="coiled-coil region" evidence="1">
    <location>
        <begin position="60"/>
        <end position="136"/>
    </location>
</feature>
<organism evidence="2 3">
    <name type="scientific">Trichonephila clavata</name>
    <name type="common">Joro spider</name>
    <name type="synonym">Nephila clavata</name>
    <dbReference type="NCBI Taxonomy" id="2740835"/>
    <lineage>
        <taxon>Eukaryota</taxon>
        <taxon>Metazoa</taxon>
        <taxon>Ecdysozoa</taxon>
        <taxon>Arthropoda</taxon>
        <taxon>Chelicerata</taxon>
        <taxon>Arachnida</taxon>
        <taxon>Araneae</taxon>
        <taxon>Araneomorphae</taxon>
        <taxon>Entelegynae</taxon>
        <taxon>Araneoidea</taxon>
        <taxon>Nephilidae</taxon>
        <taxon>Trichonephila</taxon>
    </lineage>
</organism>
<name>A0A8X6LG92_TRICU</name>
<evidence type="ECO:0000313" key="3">
    <source>
        <dbReference type="Proteomes" id="UP000887116"/>
    </source>
</evidence>
<dbReference type="EMBL" id="BMAO01016456">
    <property type="protein sequence ID" value="GFR08725.1"/>
    <property type="molecule type" value="Genomic_DNA"/>
</dbReference>
<proteinExistence type="predicted"/>
<sequence>MDKKLQYSQALEKQLMDTNMKLNSIYEKMLSTLDYNTKMTALQNPTTLDQQFFDWVRNGVQQLRNDLDVARTQLVQAIESPSNYEVTEVVENLPAICGIDIDSELKQERDHLKEENDHLKTERNQLKDEKGQLMIENGLLKENRDIFWRETEILRNEKDALKVERDQCLKGSNRLKKKTNLLKVEGDDWKQRCTELEHELKQEKLRLVEQYNVFQKELEVVQKECKKLVDPFKIETFVMDVQKKYGLAEDIYKNIIELLNHFNMTLATHHWPQEIISKFKQLECLKGKYETLLVNHDEMQNKYEKDLERIIETNTTQQNQIKQQLREREAELQDCRDKLLEPKSETLVEGGSCTPNKKFKRTTIANTEDNGEDWKTKYFELEKQLSQSTHDVSLVQMKCLFMAFFQLYFKLMYDFKWKKLPDPLGPELIKEVWEKLRRLTSLMQQTRDNEILNILLGYVDAELRVILVGECAVQVYKDKIKHCDTVSKLLDASVEQIEFFIEYQYKMQVEEE</sequence>